<reference evidence="1 2" key="1">
    <citation type="journal article" date="2019" name="Int. J. Syst. Evol. Microbiol.">
        <title>The Global Catalogue of Microorganisms (GCM) 10K type strain sequencing project: providing services to taxonomists for standard genome sequencing and annotation.</title>
        <authorList>
            <consortium name="The Broad Institute Genomics Platform"/>
            <consortium name="The Broad Institute Genome Sequencing Center for Infectious Disease"/>
            <person name="Wu L."/>
            <person name="Ma J."/>
        </authorList>
    </citation>
    <scope>NUCLEOTIDE SEQUENCE [LARGE SCALE GENOMIC DNA]</scope>
    <source>
        <strain evidence="1 2">JCM 11448</strain>
    </source>
</reference>
<gene>
    <name evidence="1" type="ORF">GCM10009579_90740</name>
</gene>
<evidence type="ECO:0000313" key="2">
    <source>
        <dbReference type="Proteomes" id="UP001500282"/>
    </source>
</evidence>
<evidence type="ECO:0000313" key="1">
    <source>
        <dbReference type="EMBL" id="GAA1071949.1"/>
    </source>
</evidence>
<dbReference type="EMBL" id="BAAAIH010000242">
    <property type="protein sequence ID" value="GAA1071949.1"/>
    <property type="molecule type" value="Genomic_DNA"/>
</dbReference>
<organism evidence="1 2">
    <name type="scientific">Streptomyces javensis</name>
    <dbReference type="NCBI Taxonomy" id="114698"/>
    <lineage>
        <taxon>Bacteria</taxon>
        <taxon>Bacillati</taxon>
        <taxon>Actinomycetota</taxon>
        <taxon>Actinomycetes</taxon>
        <taxon>Kitasatosporales</taxon>
        <taxon>Streptomycetaceae</taxon>
        <taxon>Streptomyces</taxon>
        <taxon>Streptomyces violaceusniger group</taxon>
    </lineage>
</organism>
<protein>
    <submittedName>
        <fullName evidence="1">Uncharacterized protein</fullName>
    </submittedName>
</protein>
<keyword evidence="2" id="KW-1185">Reference proteome</keyword>
<dbReference type="Proteomes" id="UP001500282">
    <property type="component" value="Unassembled WGS sequence"/>
</dbReference>
<name>A0ABN1TC47_9ACTN</name>
<proteinExistence type="predicted"/>
<sequence length="60" mass="7005">MKDHLSATDKMSMIKFIRNSDSKTIHQKYKDMKGSDCECESFLAQQLKRNAHAYNKAKRP</sequence>
<comment type="caution">
    <text evidence="1">The sequence shown here is derived from an EMBL/GenBank/DDBJ whole genome shotgun (WGS) entry which is preliminary data.</text>
</comment>
<accession>A0ABN1TC47</accession>